<accession>A0A2Z2P0G0</accession>
<gene>
    <name evidence="8" type="ORF">IMCC3135_14245</name>
</gene>
<dbReference type="EMBL" id="CP018632">
    <property type="protein sequence ID" value="ASJ72934.1"/>
    <property type="molecule type" value="Genomic_DNA"/>
</dbReference>
<protein>
    <recommendedName>
        <fullName evidence="10">Cation transporter</fullName>
    </recommendedName>
</protein>
<dbReference type="KEGG" id="gai:IMCC3135_14245"/>
<dbReference type="PANTHER" id="PTHR34584">
    <property type="entry name" value="NA(+)/H(+) ANTIPORTER SUBUNIT E1"/>
    <property type="match status" value="1"/>
</dbReference>
<keyword evidence="3" id="KW-1003">Cell membrane</keyword>
<keyword evidence="4 7" id="KW-0812">Transmembrane</keyword>
<keyword evidence="9" id="KW-1185">Reference proteome</keyword>
<comment type="subcellular location">
    <subcellularLocation>
        <location evidence="1">Cell membrane</location>
        <topology evidence="1">Multi-pass membrane protein</topology>
    </subcellularLocation>
</comment>
<dbReference type="PANTHER" id="PTHR34584:SF1">
    <property type="entry name" value="NA(+)_H(+) ANTIPORTER SUBUNIT E1"/>
    <property type="match status" value="1"/>
</dbReference>
<evidence type="ECO:0000256" key="4">
    <source>
        <dbReference type="ARBA" id="ARBA00022692"/>
    </source>
</evidence>
<evidence type="ECO:0000256" key="6">
    <source>
        <dbReference type="ARBA" id="ARBA00023136"/>
    </source>
</evidence>
<dbReference type="Proteomes" id="UP000250079">
    <property type="component" value="Chromosome"/>
</dbReference>
<dbReference type="GO" id="GO:0005886">
    <property type="term" value="C:plasma membrane"/>
    <property type="evidence" value="ECO:0007669"/>
    <property type="project" value="UniProtKB-SubCell"/>
</dbReference>
<proteinExistence type="inferred from homology"/>
<evidence type="ECO:0000256" key="5">
    <source>
        <dbReference type="ARBA" id="ARBA00022989"/>
    </source>
</evidence>
<comment type="similarity">
    <text evidence="2">Belongs to the CPA3 antiporters (TC 2.A.63) subunit E family.</text>
</comment>
<evidence type="ECO:0000256" key="1">
    <source>
        <dbReference type="ARBA" id="ARBA00004651"/>
    </source>
</evidence>
<feature type="transmembrane region" description="Helical" evidence="7">
    <location>
        <begin position="12"/>
        <end position="32"/>
    </location>
</feature>
<name>A0A2Z2P0G0_9GAMM</name>
<organism evidence="8 9">
    <name type="scientific">Granulosicoccus antarcticus IMCC3135</name>
    <dbReference type="NCBI Taxonomy" id="1192854"/>
    <lineage>
        <taxon>Bacteria</taxon>
        <taxon>Pseudomonadati</taxon>
        <taxon>Pseudomonadota</taxon>
        <taxon>Gammaproteobacteria</taxon>
        <taxon>Chromatiales</taxon>
        <taxon>Granulosicoccaceae</taxon>
        <taxon>Granulosicoccus</taxon>
    </lineage>
</organism>
<dbReference type="GO" id="GO:0008324">
    <property type="term" value="F:monoatomic cation transmembrane transporter activity"/>
    <property type="evidence" value="ECO:0007669"/>
    <property type="project" value="InterPro"/>
</dbReference>
<dbReference type="Pfam" id="PF01899">
    <property type="entry name" value="MNHE"/>
    <property type="match status" value="1"/>
</dbReference>
<evidence type="ECO:0008006" key="10">
    <source>
        <dbReference type="Google" id="ProtNLM"/>
    </source>
</evidence>
<evidence type="ECO:0000256" key="7">
    <source>
        <dbReference type="SAM" id="Phobius"/>
    </source>
</evidence>
<keyword evidence="5 7" id="KW-1133">Transmembrane helix</keyword>
<evidence type="ECO:0000313" key="9">
    <source>
        <dbReference type="Proteomes" id="UP000250079"/>
    </source>
</evidence>
<evidence type="ECO:0000256" key="3">
    <source>
        <dbReference type="ARBA" id="ARBA00022475"/>
    </source>
</evidence>
<keyword evidence="6 7" id="KW-0472">Membrane</keyword>
<sequence>MACLWLLLSGMFKPMLLILGVLSVAVVVWLAVRMRVLEHRGQPIYFRFLHILEYWAWLVWQIFLSNVDVTRRVWSRKLDIKPTLRRVAATPDTELGRVIYANSITLTPGTTTINFTPNDEILVHALHEDSLAELEKGDMAAHIRDVEPHLHFRNR</sequence>
<evidence type="ECO:0000313" key="8">
    <source>
        <dbReference type="EMBL" id="ASJ72934.1"/>
    </source>
</evidence>
<evidence type="ECO:0000256" key="2">
    <source>
        <dbReference type="ARBA" id="ARBA00006228"/>
    </source>
</evidence>
<dbReference type="InterPro" id="IPR002758">
    <property type="entry name" value="Cation_antiport_E"/>
</dbReference>
<reference evidence="8 9" key="1">
    <citation type="submission" date="2016-12" db="EMBL/GenBank/DDBJ databases">
        <authorList>
            <person name="Song W.-J."/>
            <person name="Kurnit D.M."/>
        </authorList>
    </citation>
    <scope>NUCLEOTIDE SEQUENCE [LARGE SCALE GENOMIC DNA]</scope>
    <source>
        <strain evidence="8 9">IMCC3135</strain>
    </source>
</reference>
<dbReference type="AlphaFoldDB" id="A0A2Z2P0G0"/>